<organism evidence="2 3">
    <name type="scientific">Rhodococcus kronopolitis</name>
    <dbReference type="NCBI Taxonomy" id="1460226"/>
    <lineage>
        <taxon>Bacteria</taxon>
        <taxon>Bacillati</taxon>
        <taxon>Actinomycetota</taxon>
        <taxon>Actinomycetes</taxon>
        <taxon>Mycobacteriales</taxon>
        <taxon>Nocardiaceae</taxon>
        <taxon>Rhodococcus</taxon>
    </lineage>
</organism>
<dbReference type="RefSeq" id="WP_378418160.1">
    <property type="nucleotide sequence ID" value="NZ_JBHSFO010000008.1"/>
</dbReference>
<comment type="caution">
    <text evidence="2">The sequence shown here is derived from an EMBL/GenBank/DDBJ whole genome shotgun (WGS) entry which is preliminary data.</text>
</comment>
<evidence type="ECO:0000256" key="1">
    <source>
        <dbReference type="SAM" id="Phobius"/>
    </source>
</evidence>
<keyword evidence="3" id="KW-1185">Reference proteome</keyword>
<dbReference type="EMBL" id="JBHSFO010000008">
    <property type="protein sequence ID" value="MFC4604907.1"/>
    <property type="molecule type" value="Genomic_DNA"/>
</dbReference>
<protein>
    <recommendedName>
        <fullName evidence="4">DUF3592 domain-containing protein</fullName>
    </recommendedName>
</protein>
<keyword evidence="1" id="KW-0812">Transmembrane</keyword>
<evidence type="ECO:0000313" key="2">
    <source>
        <dbReference type="EMBL" id="MFC4604907.1"/>
    </source>
</evidence>
<keyword evidence="1" id="KW-1133">Transmembrane helix</keyword>
<proteinExistence type="predicted"/>
<sequence length="148" mass="16191">MFHDRIVRTVLAVTAGYVIVLAVWLGWLYRYTEEGTAAYQIGGLLAAYGATLGAGMMWANRPSHADRKLAKHGMEGWATVTSAQPLARTADHGQLTALQLQLVVPGEESYTGRVVYEVAEEDLDRFVPGATVTVMVDPKNRARIMLCP</sequence>
<reference evidence="3" key="1">
    <citation type="journal article" date="2019" name="Int. J. Syst. Evol. Microbiol.">
        <title>The Global Catalogue of Microorganisms (GCM) 10K type strain sequencing project: providing services to taxonomists for standard genome sequencing and annotation.</title>
        <authorList>
            <consortium name="The Broad Institute Genomics Platform"/>
            <consortium name="The Broad Institute Genome Sequencing Center for Infectious Disease"/>
            <person name="Wu L."/>
            <person name="Ma J."/>
        </authorList>
    </citation>
    <scope>NUCLEOTIDE SEQUENCE [LARGE SCALE GENOMIC DNA]</scope>
    <source>
        <strain evidence="3">CCUG 54520</strain>
    </source>
</reference>
<accession>A0ABV9FTJ2</accession>
<name>A0ABV9FTJ2_9NOCA</name>
<feature type="transmembrane region" description="Helical" evidence="1">
    <location>
        <begin position="39"/>
        <end position="59"/>
    </location>
</feature>
<evidence type="ECO:0008006" key="4">
    <source>
        <dbReference type="Google" id="ProtNLM"/>
    </source>
</evidence>
<dbReference type="Proteomes" id="UP001595914">
    <property type="component" value="Unassembled WGS sequence"/>
</dbReference>
<keyword evidence="1" id="KW-0472">Membrane</keyword>
<feature type="transmembrane region" description="Helical" evidence="1">
    <location>
        <begin position="7"/>
        <end position="27"/>
    </location>
</feature>
<evidence type="ECO:0000313" key="3">
    <source>
        <dbReference type="Proteomes" id="UP001595914"/>
    </source>
</evidence>
<gene>
    <name evidence="2" type="ORF">ACFO6S_14510</name>
</gene>